<accession>A0ABX3GUF8</accession>
<evidence type="ECO:0000313" key="1">
    <source>
        <dbReference type="EMBL" id="OMD34938.1"/>
    </source>
</evidence>
<dbReference type="EMBL" id="MPVP01000045">
    <property type="protein sequence ID" value="OMD34938.1"/>
    <property type="molecule type" value="Genomic_DNA"/>
</dbReference>
<organism evidence="1 2">
    <name type="scientific">Paenibacillus odorifer</name>
    <dbReference type="NCBI Taxonomy" id="189426"/>
    <lineage>
        <taxon>Bacteria</taxon>
        <taxon>Bacillati</taxon>
        <taxon>Bacillota</taxon>
        <taxon>Bacilli</taxon>
        <taxon>Bacillales</taxon>
        <taxon>Paenibacillaceae</taxon>
        <taxon>Paenibacillus</taxon>
    </lineage>
</organism>
<evidence type="ECO:0000313" key="2">
    <source>
        <dbReference type="Proteomes" id="UP000187158"/>
    </source>
</evidence>
<keyword evidence="2" id="KW-1185">Reference proteome</keyword>
<comment type="caution">
    <text evidence="1">The sequence shown here is derived from an EMBL/GenBank/DDBJ whole genome shotgun (WGS) entry which is preliminary data.</text>
</comment>
<proteinExistence type="predicted"/>
<gene>
    <name evidence="1" type="ORF">BSO21_09995</name>
</gene>
<name>A0ABX3GUF8_9BACL</name>
<dbReference type="RefSeq" id="WP_076218551.1">
    <property type="nucleotide sequence ID" value="NZ_MPVM01000002.1"/>
</dbReference>
<dbReference type="Proteomes" id="UP000187158">
    <property type="component" value="Unassembled WGS sequence"/>
</dbReference>
<reference evidence="1 2" key="1">
    <citation type="submission" date="2016-11" db="EMBL/GenBank/DDBJ databases">
        <title>Paenibacillus species isolates.</title>
        <authorList>
            <person name="Beno S.M."/>
        </authorList>
    </citation>
    <scope>NUCLEOTIDE SEQUENCE [LARGE SCALE GENOMIC DNA]</scope>
    <source>
        <strain evidence="1 2">FSL H7-0433</strain>
    </source>
</reference>
<protein>
    <submittedName>
        <fullName evidence="1">Phage head protein</fullName>
    </submittedName>
</protein>
<sequence length="321" mass="36294">MQTALAWDKMVLESVFRELYIREMTNKKDYIPTMFDVQKSDKATESVEMIGGEGLMEDWKFSNNQVKYEDVNELWQKYFTHAKYSLGREIDRDFVDDLKLTSIRDRIRGLADAVYKTGQMQGAQWFNNGTATTGAIDYRGRVYNAALPDGQALFSTAHPYSPTNSVDVQSNLITDALSIDAFDKAFVQMQQWKDDRGNLMAAMGDTLYVSPALRRIALQITGLPNGRYDNFEPGNADHNANVYADGSIKVVVNPFFTNSTQWVLADSTRMKNAMKWFNRRLPETGSITDFDTEVAKYKVVKRCSFGTIDWSWGIGSTGTGA</sequence>